<accession>G8YSY3</accession>
<organism evidence="1 2">
    <name type="scientific">Pichia sorbitophila (strain ATCC MYA-4447 / BCRC 22081 / CBS 7064 / NBRC 10061 / NRRL Y-12695)</name>
    <name type="common">Hybrid yeast</name>
    <dbReference type="NCBI Taxonomy" id="559304"/>
    <lineage>
        <taxon>Eukaryota</taxon>
        <taxon>Fungi</taxon>
        <taxon>Dikarya</taxon>
        <taxon>Ascomycota</taxon>
        <taxon>Saccharomycotina</taxon>
        <taxon>Pichiomycetes</taxon>
        <taxon>Debaryomycetaceae</taxon>
        <taxon>Millerozyma</taxon>
    </lineage>
</organism>
<dbReference type="HOGENOM" id="CLU_2427799_0_0_1"/>
<evidence type="ECO:0000313" key="2">
    <source>
        <dbReference type="Proteomes" id="UP000005222"/>
    </source>
</evidence>
<dbReference type="Proteomes" id="UP000005222">
    <property type="component" value="Chromosome B"/>
</dbReference>
<dbReference type="SUPFAM" id="SSF46689">
    <property type="entry name" value="Homeodomain-like"/>
    <property type="match status" value="1"/>
</dbReference>
<protein>
    <submittedName>
        <fullName evidence="1">Piso0_000045 protein</fullName>
    </submittedName>
</protein>
<name>G8YSY3_PICSO</name>
<dbReference type="InterPro" id="IPR009057">
    <property type="entry name" value="Homeodomain-like_sf"/>
</dbReference>
<gene>
    <name evidence="1" type="primary">Piso0_000045</name>
    <name evidence="1" type="ORF">GNLVRS01_PISO0B00991g</name>
</gene>
<sequence>MTVEEGFSAYSAANILGIPKQTAYTWKRKANEQQYCDLIGIPISTKKLGRKSILNQLHKDHLLSIVSENSTLTLGKMETSLQENFICTIAD</sequence>
<reference evidence="1 2" key="1">
    <citation type="journal article" date="2012" name="G3 (Bethesda)">
        <title>Pichia sorbitophila, an interspecies yeast hybrid reveals early steps of genome resolution following polyploidization.</title>
        <authorList>
            <person name="Leh Louis V."/>
            <person name="Despons L."/>
            <person name="Friedrich A."/>
            <person name="Martin T."/>
            <person name="Durrens P."/>
            <person name="Casaregola S."/>
            <person name="Neuveglise C."/>
            <person name="Fairhead C."/>
            <person name="Marck C."/>
            <person name="Cruz J.A."/>
            <person name="Straub M.L."/>
            <person name="Kugler V."/>
            <person name="Sacerdot C."/>
            <person name="Uzunov Z."/>
            <person name="Thierry A."/>
            <person name="Weiss S."/>
            <person name="Bleykasten C."/>
            <person name="De Montigny J."/>
            <person name="Jacques N."/>
            <person name="Jung P."/>
            <person name="Lemaire M."/>
            <person name="Mallet S."/>
            <person name="Morel G."/>
            <person name="Richard G.F."/>
            <person name="Sarkar A."/>
            <person name="Savel G."/>
            <person name="Schacherer J."/>
            <person name="Seret M.L."/>
            <person name="Talla E."/>
            <person name="Samson G."/>
            <person name="Jubin C."/>
            <person name="Poulain J."/>
            <person name="Vacherie B."/>
            <person name="Barbe V."/>
            <person name="Pelletier E."/>
            <person name="Sherman D.J."/>
            <person name="Westhof E."/>
            <person name="Weissenbach J."/>
            <person name="Baret P.V."/>
            <person name="Wincker P."/>
            <person name="Gaillardin C."/>
            <person name="Dujon B."/>
            <person name="Souciet J.L."/>
        </authorList>
    </citation>
    <scope>NUCLEOTIDE SEQUENCE [LARGE SCALE GENOMIC DNA]</scope>
    <source>
        <strain evidence="2">ATCC MYA-4447 / BCRC 22081 / CBS 7064 / NBRC 10061 / NRRL Y-12695</strain>
    </source>
</reference>
<keyword evidence="2" id="KW-1185">Reference proteome</keyword>
<dbReference type="EMBL" id="FO082058">
    <property type="protein sequence ID" value="CCE73034.1"/>
    <property type="molecule type" value="Genomic_DNA"/>
</dbReference>
<dbReference type="AlphaFoldDB" id="G8YSY3"/>
<proteinExistence type="predicted"/>
<dbReference type="InParanoid" id="G8YSY3"/>
<evidence type="ECO:0000313" key="1">
    <source>
        <dbReference type="EMBL" id="CCE73034.1"/>
    </source>
</evidence>
<dbReference type="OrthoDB" id="4011711at2759"/>